<accession>A0A9Q1J935</accession>
<evidence type="ECO:0000256" key="1">
    <source>
        <dbReference type="SAM" id="MobiDB-lite"/>
    </source>
</evidence>
<keyword evidence="3" id="KW-1185">Reference proteome</keyword>
<comment type="caution">
    <text evidence="2">The sequence shown here is derived from an EMBL/GenBank/DDBJ whole genome shotgun (WGS) entry which is preliminary data.</text>
</comment>
<reference evidence="2" key="1">
    <citation type="journal article" date="2023" name="Science">
        <title>Genome structures resolve the early diversification of teleost fishes.</title>
        <authorList>
            <person name="Parey E."/>
            <person name="Louis A."/>
            <person name="Montfort J."/>
            <person name="Bouchez O."/>
            <person name="Roques C."/>
            <person name="Iampietro C."/>
            <person name="Lluch J."/>
            <person name="Castinel A."/>
            <person name="Donnadieu C."/>
            <person name="Desvignes T."/>
            <person name="Floi Bucao C."/>
            <person name="Jouanno E."/>
            <person name="Wen M."/>
            <person name="Mejri S."/>
            <person name="Dirks R."/>
            <person name="Jansen H."/>
            <person name="Henkel C."/>
            <person name="Chen W.J."/>
            <person name="Zahm M."/>
            <person name="Cabau C."/>
            <person name="Klopp C."/>
            <person name="Thompson A.W."/>
            <person name="Robinson-Rechavi M."/>
            <person name="Braasch I."/>
            <person name="Lecointre G."/>
            <person name="Bobe J."/>
            <person name="Postlethwait J.H."/>
            <person name="Berthelot C."/>
            <person name="Roest Crollius H."/>
            <person name="Guiguen Y."/>
        </authorList>
    </citation>
    <scope>NUCLEOTIDE SEQUENCE</scope>
    <source>
        <strain evidence="2">WJC10195</strain>
    </source>
</reference>
<protein>
    <submittedName>
        <fullName evidence="2">Uncharacterized protein</fullName>
    </submittedName>
</protein>
<dbReference type="EMBL" id="JAINUF010000002">
    <property type="protein sequence ID" value="KAJ8374163.1"/>
    <property type="molecule type" value="Genomic_DNA"/>
</dbReference>
<sequence length="139" mass="15465">MGSRGGDRSARALPRGGFRDRFRHELGRTRRAGGGFPRRRPVHGPNAGRRLAAFRPRLAALSRSGNLFTRGGRRRPRPAGIGWSCTRLANHTNRHLPLSQSCLQRTPVALCGSREPRNSLWIMGGFSEGELPLQRKHVV</sequence>
<dbReference type="Proteomes" id="UP001152622">
    <property type="component" value="Chromosome 2"/>
</dbReference>
<feature type="region of interest" description="Disordered" evidence="1">
    <location>
        <begin position="1"/>
        <end position="47"/>
    </location>
</feature>
<evidence type="ECO:0000313" key="3">
    <source>
        <dbReference type="Proteomes" id="UP001152622"/>
    </source>
</evidence>
<evidence type="ECO:0000313" key="2">
    <source>
        <dbReference type="EMBL" id="KAJ8374163.1"/>
    </source>
</evidence>
<organism evidence="2 3">
    <name type="scientific">Synaphobranchus kaupii</name>
    <name type="common">Kaup's arrowtooth eel</name>
    <dbReference type="NCBI Taxonomy" id="118154"/>
    <lineage>
        <taxon>Eukaryota</taxon>
        <taxon>Metazoa</taxon>
        <taxon>Chordata</taxon>
        <taxon>Craniata</taxon>
        <taxon>Vertebrata</taxon>
        <taxon>Euteleostomi</taxon>
        <taxon>Actinopterygii</taxon>
        <taxon>Neopterygii</taxon>
        <taxon>Teleostei</taxon>
        <taxon>Anguilliformes</taxon>
        <taxon>Synaphobranchidae</taxon>
        <taxon>Synaphobranchus</taxon>
    </lineage>
</organism>
<gene>
    <name evidence="2" type="ORF">SKAU_G00047430</name>
</gene>
<dbReference type="AlphaFoldDB" id="A0A9Q1J935"/>
<proteinExistence type="predicted"/>
<feature type="compositionally biased region" description="Basic and acidic residues" evidence="1">
    <location>
        <begin position="1"/>
        <end position="10"/>
    </location>
</feature>
<name>A0A9Q1J935_SYNKA</name>
<feature type="compositionally biased region" description="Basic and acidic residues" evidence="1">
    <location>
        <begin position="17"/>
        <end position="28"/>
    </location>
</feature>